<name>A0A936ZS72_9FLAO</name>
<dbReference type="RefSeq" id="WP_201920649.1">
    <property type="nucleotide sequence ID" value="NZ_BAABAX010000003.1"/>
</dbReference>
<comment type="caution">
    <text evidence="2">The sequence shown here is derived from an EMBL/GenBank/DDBJ whole genome shotgun (WGS) entry which is preliminary data.</text>
</comment>
<sequence>MKIKSLLYIVFFCTISVQAQRKSVLKAVEDVVGYNQIPSENVFIHYNTTLLFAGEYLYYNLYCLNAKNNLLSAISKIAYVKLIDDEGQSVFEHKIKLENGLGQGDFFIPVSIPSGNYKLIGYTQWMLNARKAGFFRGDVSIINPYQGDQGKILETNLRKEASDKYAQDNIISTNNFETRKDNSTIFIKDTVYSKRSRVQFNIQKSEVQDGNYSISVRKMDTFKKAKPTTTTDFFELDSTSAVNASGAIGDSIFLPEMRGELIYGRIISNDSSFSVSQLDVGLSVSGKINDIKMVSTDDKGNFIMCLDQHHNEDKIMIEVQDVDKTKYTILTDNIPETDLGSLDFYSFKIEQTSLDEIIKRSVYNQIENSFYNLKPDTIQDRAIVSSFYGKDYVNYDLDEYTRFSTMKETIVEVVEGVRIRKNKRGKEVFSIYKDYVGGSKSNYLPLVLVDGGIVQDHEDIINYDVREIGNIRFIKDRYYIGTKVFEGILEIKTLKENYWEQLERKGSIQFNDLKLLEKKRYYKQAYDKSNKDNRIPDYRHQLLWSPNVEISGEGVALDFYTSDVAGDFEITLQGFTKKGKAVSITQHFKVK</sequence>
<evidence type="ECO:0000256" key="1">
    <source>
        <dbReference type="SAM" id="SignalP"/>
    </source>
</evidence>
<reference evidence="2" key="1">
    <citation type="submission" date="2021-01" db="EMBL/GenBank/DDBJ databases">
        <authorList>
            <person name="Zhong Y.L."/>
        </authorList>
    </citation>
    <scope>NUCLEOTIDE SEQUENCE</scope>
    <source>
        <strain evidence="2">KCTC 23302</strain>
    </source>
</reference>
<keyword evidence="1" id="KW-0732">Signal</keyword>
<gene>
    <name evidence="2" type="ORF">JJQ60_13065</name>
</gene>
<proteinExistence type="predicted"/>
<evidence type="ECO:0000313" key="3">
    <source>
        <dbReference type="Proteomes" id="UP000651057"/>
    </source>
</evidence>
<accession>A0A936ZS72</accession>
<dbReference type="AlphaFoldDB" id="A0A936ZS72"/>
<evidence type="ECO:0008006" key="4">
    <source>
        <dbReference type="Google" id="ProtNLM"/>
    </source>
</evidence>
<feature type="signal peptide" evidence="1">
    <location>
        <begin position="1"/>
        <end position="19"/>
    </location>
</feature>
<dbReference type="Proteomes" id="UP000651057">
    <property type="component" value="Unassembled WGS sequence"/>
</dbReference>
<feature type="chain" id="PRO_5036807203" description="TonB-dependent receptor" evidence="1">
    <location>
        <begin position="20"/>
        <end position="591"/>
    </location>
</feature>
<keyword evidence="3" id="KW-1185">Reference proteome</keyword>
<protein>
    <recommendedName>
        <fullName evidence="4">TonB-dependent receptor</fullName>
    </recommendedName>
</protein>
<organism evidence="2 3">
    <name type="scientific">Aquimarina mytili</name>
    <dbReference type="NCBI Taxonomy" id="874423"/>
    <lineage>
        <taxon>Bacteria</taxon>
        <taxon>Pseudomonadati</taxon>
        <taxon>Bacteroidota</taxon>
        <taxon>Flavobacteriia</taxon>
        <taxon>Flavobacteriales</taxon>
        <taxon>Flavobacteriaceae</taxon>
        <taxon>Aquimarina</taxon>
    </lineage>
</organism>
<evidence type="ECO:0000313" key="2">
    <source>
        <dbReference type="EMBL" id="MBL0684452.1"/>
    </source>
</evidence>
<dbReference type="EMBL" id="JAERQJ010000004">
    <property type="protein sequence ID" value="MBL0684452.1"/>
    <property type="molecule type" value="Genomic_DNA"/>
</dbReference>